<feature type="non-terminal residue" evidence="2">
    <location>
        <position position="1"/>
    </location>
</feature>
<evidence type="ECO:0000313" key="2">
    <source>
        <dbReference type="EMBL" id="PJC01052.1"/>
    </source>
</evidence>
<name>A0A2H9RD80_HUBC1</name>
<protein>
    <submittedName>
        <fullName evidence="2">Uncharacterized protein</fullName>
    </submittedName>
</protein>
<keyword evidence="1" id="KW-1133">Transmembrane helix</keyword>
<reference evidence="3" key="1">
    <citation type="submission" date="2017-09" db="EMBL/GenBank/DDBJ databases">
        <title>Depth-based differentiation of microbial function through sediment-hosted aquifers and enrichment of novel symbionts in the deep terrestrial subsurface.</title>
        <authorList>
            <person name="Probst A.J."/>
            <person name="Ladd B."/>
            <person name="Jarett J.K."/>
            <person name="Geller-Mcgrath D.E."/>
            <person name="Sieber C.M.K."/>
            <person name="Emerson J.B."/>
            <person name="Anantharaman K."/>
            <person name="Thomas B.C."/>
            <person name="Malmstrom R."/>
            <person name="Stieglmeier M."/>
            <person name="Klingl A."/>
            <person name="Woyke T."/>
            <person name="Ryan C.M."/>
            <person name="Banfield J.F."/>
        </authorList>
    </citation>
    <scope>NUCLEOTIDE SEQUENCE [LARGE SCALE GENOMIC DNA]</scope>
</reference>
<dbReference type="Proteomes" id="UP000231232">
    <property type="component" value="Unassembled WGS sequence"/>
</dbReference>
<sequence>KYSVNNETMIIKIPSYKGLVTILARTGIVGVCALAGFFLIFGDDEKTDDKCIKTYLSLEDQMDIILKTTSKTQQNLNNTIKKLKECNISEIKIEDDNTYTLEELENKRDILECKIKRVTTYNELFIEELKHSNCYDKYIKSRLDYKTDIKILDAVILYSTNVIAVMEDITKINNELGQLNNVFPSCKDTKNDTMSNISNKDTSSNITFTKI</sequence>
<evidence type="ECO:0000256" key="1">
    <source>
        <dbReference type="SAM" id="Phobius"/>
    </source>
</evidence>
<feature type="transmembrane region" description="Helical" evidence="1">
    <location>
        <begin position="20"/>
        <end position="41"/>
    </location>
</feature>
<keyword evidence="1" id="KW-0812">Transmembrane</keyword>
<gene>
    <name evidence="2" type="ORF">CO072_02455</name>
</gene>
<proteinExistence type="predicted"/>
<dbReference type="AlphaFoldDB" id="A0A2H9RD80"/>
<dbReference type="EMBL" id="PFSX01000071">
    <property type="protein sequence ID" value="PJC01052.1"/>
    <property type="molecule type" value="Genomic_DNA"/>
</dbReference>
<organism evidence="2 3">
    <name type="scientific">Huberarchaeum crystalense</name>
    <dbReference type="NCBI Taxonomy" id="2014257"/>
    <lineage>
        <taxon>Archaea</taxon>
        <taxon>Candidatus Huberarchaeota</taxon>
        <taxon>Candidatus Huberarchaeia</taxon>
        <taxon>Candidatus Huberarchaeales</taxon>
        <taxon>Candidatus Huberarchaeaceae</taxon>
        <taxon>Candidatus Huberarchaeum</taxon>
    </lineage>
</organism>
<evidence type="ECO:0000313" key="3">
    <source>
        <dbReference type="Proteomes" id="UP000231232"/>
    </source>
</evidence>
<keyword evidence="1" id="KW-0472">Membrane</keyword>
<accession>A0A2H9RD80</accession>
<comment type="caution">
    <text evidence="2">The sequence shown here is derived from an EMBL/GenBank/DDBJ whole genome shotgun (WGS) entry which is preliminary data.</text>
</comment>